<sequence length="282" mass="32294">MKDIIKYITIVASLLVMISCDKGESVGPSQINTETPALSELDIWIRNNFIGPYNIDIQYKWNENEVDLNRFLYPPTEENVQPLLEVVQAVWIEPYTQLGGENFIRNIAPRQFTLVGGFNFNQTGTITLGIAEAGTKITLFNVDQLDLSDLTLTRRYFQTIQHEYAHILNQTRPYNPDYGNVNPEDYTAQWFNRSDAEARELGYITAYASSEEQEDFAEMVATMLTTSKTEFDAIVDLIASDDAKAFIRTKEQFVAQYFTDEFGIDIYELQELVNQNTLDIIN</sequence>
<dbReference type="EMBL" id="VLNR01000048">
    <property type="protein sequence ID" value="TSE06247.1"/>
    <property type="molecule type" value="Genomic_DNA"/>
</dbReference>
<reference evidence="1 2" key="1">
    <citation type="submission" date="2019-07" db="EMBL/GenBank/DDBJ databases">
        <title>The draft genome sequence of Aquimarina algiphila M91.</title>
        <authorList>
            <person name="Meng X."/>
        </authorList>
    </citation>
    <scope>NUCLEOTIDE SEQUENCE [LARGE SCALE GENOMIC DNA]</scope>
    <source>
        <strain evidence="1 2">M91</strain>
    </source>
</reference>
<proteinExistence type="predicted"/>
<evidence type="ECO:0000313" key="2">
    <source>
        <dbReference type="Proteomes" id="UP000318833"/>
    </source>
</evidence>
<dbReference type="Gene3D" id="3.40.390.70">
    <property type="match status" value="1"/>
</dbReference>
<dbReference type="NCBIfam" id="TIGR04549">
    <property type="entry name" value="LP_HExxH_w_tonB"/>
    <property type="match status" value="1"/>
</dbReference>
<evidence type="ECO:0008006" key="3">
    <source>
        <dbReference type="Google" id="ProtNLM"/>
    </source>
</evidence>
<dbReference type="RefSeq" id="WP_143917703.1">
    <property type="nucleotide sequence ID" value="NZ_CANMIK010000030.1"/>
</dbReference>
<protein>
    <recommendedName>
        <fullName evidence="3">Substrate import-associated zinc metallohydrolase lipoprotein</fullName>
    </recommendedName>
</protein>
<dbReference type="Proteomes" id="UP000318833">
    <property type="component" value="Unassembled WGS sequence"/>
</dbReference>
<name>A0A554VFZ0_9FLAO</name>
<gene>
    <name evidence="1" type="ORF">FOF46_20335</name>
</gene>
<dbReference type="PROSITE" id="PS51257">
    <property type="entry name" value="PROKAR_LIPOPROTEIN"/>
    <property type="match status" value="1"/>
</dbReference>
<dbReference type="AlphaFoldDB" id="A0A554VFZ0"/>
<evidence type="ECO:0000313" key="1">
    <source>
        <dbReference type="EMBL" id="TSE06247.1"/>
    </source>
</evidence>
<dbReference type="SUPFAM" id="SSF55486">
    <property type="entry name" value="Metalloproteases ('zincins'), catalytic domain"/>
    <property type="match status" value="1"/>
</dbReference>
<accession>A0A554VFZ0</accession>
<dbReference type="Pfam" id="PF15890">
    <property type="entry name" value="Peptidase_Mx1"/>
    <property type="match status" value="1"/>
</dbReference>
<organism evidence="1 2">
    <name type="scientific">Aquimarina algiphila</name>
    <dbReference type="NCBI Taxonomy" id="2047982"/>
    <lineage>
        <taxon>Bacteria</taxon>
        <taxon>Pseudomonadati</taxon>
        <taxon>Bacteroidota</taxon>
        <taxon>Flavobacteriia</taxon>
        <taxon>Flavobacteriales</taxon>
        <taxon>Flavobacteriaceae</taxon>
        <taxon>Aquimarina</taxon>
    </lineage>
</organism>
<comment type="caution">
    <text evidence="1">The sequence shown here is derived from an EMBL/GenBank/DDBJ whole genome shotgun (WGS) entry which is preliminary data.</text>
</comment>
<dbReference type="OrthoDB" id="1113652at2"/>
<keyword evidence="2" id="KW-1185">Reference proteome</keyword>
<dbReference type="InterPro" id="IPR030890">
    <property type="entry name" value="LP_HExxH_w_TonB"/>
</dbReference>